<feature type="compositionally biased region" description="Basic and acidic residues" evidence="5">
    <location>
        <begin position="113"/>
        <end position="127"/>
    </location>
</feature>
<keyword evidence="6" id="KW-1133">Transmembrane helix</keyword>
<dbReference type="Pfam" id="PF18884">
    <property type="entry name" value="TSP3_bac"/>
    <property type="match status" value="2"/>
</dbReference>
<comment type="caution">
    <text evidence="7">The sequence shown here is derived from an EMBL/GenBank/DDBJ whole genome shotgun (WGS) entry which is preliminary data.</text>
</comment>
<dbReference type="InterPro" id="IPR053180">
    <property type="entry name" value="Ca-binding_acidic-repeat"/>
</dbReference>
<dbReference type="STRING" id="1817824.A2751_04900"/>
<name>A0A1F5NNN9_9BACT</name>
<reference evidence="7 8" key="1">
    <citation type="journal article" date="2016" name="Nat. Commun.">
        <title>Thousands of microbial genomes shed light on interconnected biogeochemical processes in an aquifer system.</title>
        <authorList>
            <person name="Anantharaman K."/>
            <person name="Brown C.T."/>
            <person name="Hug L.A."/>
            <person name="Sharon I."/>
            <person name="Castelle C.J."/>
            <person name="Probst A.J."/>
            <person name="Thomas B.C."/>
            <person name="Singh A."/>
            <person name="Wilkins M.J."/>
            <person name="Karaoz U."/>
            <person name="Brodie E.L."/>
            <person name="Williams K.H."/>
            <person name="Hubbard S.S."/>
            <person name="Banfield J.F."/>
        </authorList>
    </citation>
    <scope>NUCLEOTIDE SEQUENCE [LARGE SCALE GENOMIC DNA]</scope>
</reference>
<organism evidence="7 8">
    <name type="scientific">Candidatus Doudnabacteria bacterium RIFCSPHIGHO2_01_FULL_46_14</name>
    <dbReference type="NCBI Taxonomy" id="1817824"/>
    <lineage>
        <taxon>Bacteria</taxon>
        <taxon>Candidatus Doudnaibacteriota</taxon>
    </lineage>
</organism>
<evidence type="ECO:0000256" key="3">
    <source>
        <dbReference type="ARBA" id="ARBA00022729"/>
    </source>
</evidence>
<dbReference type="InterPro" id="IPR059100">
    <property type="entry name" value="TSP3_bac"/>
</dbReference>
<keyword evidence="6" id="KW-0472">Membrane</keyword>
<accession>A0A1F5NNN9</accession>
<evidence type="ECO:0000256" key="4">
    <source>
        <dbReference type="ARBA" id="ARBA00022837"/>
    </source>
</evidence>
<feature type="transmembrane region" description="Helical" evidence="6">
    <location>
        <begin position="56"/>
        <end position="76"/>
    </location>
</feature>
<evidence type="ECO:0000313" key="8">
    <source>
        <dbReference type="Proteomes" id="UP000176864"/>
    </source>
</evidence>
<dbReference type="PANTHER" id="PTHR37467">
    <property type="entry name" value="EXPORTED CALCIUM-BINDING GLYCOPROTEIN-RELATED"/>
    <property type="match status" value="1"/>
</dbReference>
<dbReference type="Proteomes" id="UP000176864">
    <property type="component" value="Unassembled WGS sequence"/>
</dbReference>
<dbReference type="InterPro" id="IPR028974">
    <property type="entry name" value="TSP_type-3_rpt"/>
</dbReference>
<feature type="region of interest" description="Disordered" evidence="5">
    <location>
        <begin position="97"/>
        <end position="136"/>
    </location>
</feature>
<sequence length="352" mass="38420">MDITNGQKSQNDKGEGLDFLVMPKLDKNRVESTPPPAGSPQEKLTMPSHGPGRKMFAVFAGLIAVAALGLAGYYAYGKWIAVPADLAQKPVLNIEDKSRAQNTDTDSDGLTDDQEKTANTDPQKQDSDGDGLADGDELNVYSSDPMLFDSDSDKYDDGAEVAGGYSPTANSAAKADVAERQKWLKKSVEFGLHEPTPATLKTKARGGEQTSDAQTLYVNSVYNYSVEYSNMLALTEGKNGQEVMLYIAGTDPQTDLDAYPFVIKLGGQKDQSSLKDWVESNYPKADYEYGSFEEVMINQTSAVRLNLLNPDCAQDMTFFAKDNAVIAIIWNCSQISALDPLYTSLINSFKFR</sequence>
<dbReference type="SUPFAM" id="SSF103647">
    <property type="entry name" value="TSP type-3 repeat"/>
    <property type="match status" value="1"/>
</dbReference>
<dbReference type="GO" id="GO:0005509">
    <property type="term" value="F:calcium ion binding"/>
    <property type="evidence" value="ECO:0007669"/>
    <property type="project" value="InterPro"/>
</dbReference>
<evidence type="ECO:0000313" key="7">
    <source>
        <dbReference type="EMBL" id="OGE79301.1"/>
    </source>
</evidence>
<dbReference type="PANTHER" id="PTHR37467:SF1">
    <property type="entry name" value="EXPORTED CALCIUM-BINDING GLYCOPROTEIN"/>
    <property type="match status" value="1"/>
</dbReference>
<keyword evidence="4" id="KW-0106">Calcium</keyword>
<dbReference type="AlphaFoldDB" id="A0A1F5NNN9"/>
<evidence type="ECO:0000256" key="6">
    <source>
        <dbReference type="SAM" id="Phobius"/>
    </source>
</evidence>
<evidence type="ECO:0000256" key="1">
    <source>
        <dbReference type="ARBA" id="ARBA00004613"/>
    </source>
</evidence>
<keyword evidence="3" id="KW-0732">Signal</keyword>
<keyword evidence="6" id="KW-0812">Transmembrane</keyword>
<gene>
    <name evidence="7" type="ORF">A2751_04900</name>
</gene>
<feature type="region of interest" description="Disordered" evidence="5">
    <location>
        <begin position="1"/>
        <end position="48"/>
    </location>
</feature>
<keyword evidence="2" id="KW-0964">Secreted</keyword>
<proteinExistence type="predicted"/>
<evidence type="ECO:0000256" key="2">
    <source>
        <dbReference type="ARBA" id="ARBA00022525"/>
    </source>
</evidence>
<comment type="subcellular location">
    <subcellularLocation>
        <location evidence="1">Secreted</location>
    </subcellularLocation>
</comment>
<dbReference type="EMBL" id="MFEK01000006">
    <property type="protein sequence ID" value="OGE79301.1"/>
    <property type="molecule type" value="Genomic_DNA"/>
</dbReference>
<protein>
    <submittedName>
        <fullName evidence="7">Uncharacterized protein</fullName>
    </submittedName>
</protein>
<evidence type="ECO:0000256" key="5">
    <source>
        <dbReference type="SAM" id="MobiDB-lite"/>
    </source>
</evidence>